<gene>
    <name evidence="4" type="ORF">DY114_01650</name>
</gene>
<feature type="domain" description="YbaK/aminoacyl-tRNA synthetase-associated" evidence="3">
    <location>
        <begin position="23"/>
        <end position="143"/>
    </location>
</feature>
<dbReference type="Proteomes" id="UP000777560">
    <property type="component" value="Unassembled WGS sequence"/>
</dbReference>
<name>A0ABY2YZQ0_9LACO</name>
<dbReference type="InterPro" id="IPR036754">
    <property type="entry name" value="YbaK/aa-tRNA-synt-asso_dom_sf"/>
</dbReference>
<organism evidence="4 5">
    <name type="scientific">Apilactobacillus micheneri</name>
    <dbReference type="NCBI Taxonomy" id="1899430"/>
    <lineage>
        <taxon>Bacteria</taxon>
        <taxon>Bacillati</taxon>
        <taxon>Bacillota</taxon>
        <taxon>Bacilli</taxon>
        <taxon>Lactobacillales</taxon>
        <taxon>Lactobacillaceae</taxon>
        <taxon>Apilactobacillus</taxon>
    </lineage>
</organism>
<evidence type="ECO:0000313" key="5">
    <source>
        <dbReference type="Proteomes" id="UP000777560"/>
    </source>
</evidence>
<proteinExistence type="inferred from homology"/>
<dbReference type="RefSeq" id="WP_105964369.1">
    <property type="nucleotide sequence ID" value="NZ_POSO01000002.1"/>
</dbReference>
<evidence type="ECO:0000256" key="1">
    <source>
        <dbReference type="ARBA" id="ARBA00010201"/>
    </source>
</evidence>
<comment type="caution">
    <text evidence="4">The sequence shown here is derived from an EMBL/GenBank/DDBJ whole genome shotgun (WGS) entry which is preliminary data.</text>
</comment>
<accession>A0ABY2YZQ0</accession>
<dbReference type="EMBL" id="QUAV01000001">
    <property type="protein sequence ID" value="TPR26425.1"/>
    <property type="molecule type" value="Genomic_DNA"/>
</dbReference>
<protein>
    <submittedName>
        <fullName evidence="4">Prolyl-tRNA synthetase associated domain-containing protein</fullName>
    </submittedName>
</protein>
<evidence type="ECO:0000259" key="3">
    <source>
        <dbReference type="Pfam" id="PF04073"/>
    </source>
</evidence>
<dbReference type="InterPro" id="IPR040285">
    <property type="entry name" value="ProX/PRXD1"/>
</dbReference>
<dbReference type="PANTHER" id="PTHR31423">
    <property type="entry name" value="YBAK DOMAIN-CONTAINING PROTEIN"/>
    <property type="match status" value="1"/>
</dbReference>
<dbReference type="SUPFAM" id="SSF55826">
    <property type="entry name" value="YbaK/ProRS associated domain"/>
    <property type="match status" value="1"/>
</dbReference>
<keyword evidence="5" id="KW-1185">Reference proteome</keyword>
<dbReference type="CDD" id="cd04335">
    <property type="entry name" value="PrdX_deacylase"/>
    <property type="match status" value="1"/>
</dbReference>
<reference evidence="4 5" key="1">
    <citation type="submission" date="2018-08" db="EMBL/GenBank/DDBJ databases">
        <title>Comparative genomics of wild bee and flower associated Lactobacillus reveals potential adaptation to the bee host.</title>
        <authorList>
            <person name="Vuong H.Q."/>
            <person name="Mcfrederick Q.S."/>
        </authorList>
    </citation>
    <scope>NUCLEOTIDE SEQUENCE [LARGE SCALE GENOMIC DNA]</scope>
    <source>
        <strain evidence="4 5">HV_13</strain>
    </source>
</reference>
<dbReference type="PANTHER" id="PTHR31423:SF3">
    <property type="entry name" value="PROLYL-TRNA SYNTHETASE ASSOCIATED DOMAIN-CONTAINING PROTEIN 1-RELATED"/>
    <property type="match status" value="1"/>
</dbReference>
<keyword evidence="2" id="KW-0648">Protein biosynthesis</keyword>
<dbReference type="InterPro" id="IPR007214">
    <property type="entry name" value="YbaK/aa-tRNA-synth-assoc-dom"/>
</dbReference>
<evidence type="ECO:0000313" key="4">
    <source>
        <dbReference type="EMBL" id="TPR26425.1"/>
    </source>
</evidence>
<sequence>MNVEEKVFNFLNNNGIDYKLIHHKPVYTIEDIDFDFKGSKVKNLLIKHQKNYYLLIIDDEHRADTKLISKQIDENRISFATPAELFELMNLRPGSVNPFGLLNDKDNQITILIDKHISKEKSIGFHPNINNQTIIISFDDFLKSISKIGHNYKFVDAY</sequence>
<dbReference type="Pfam" id="PF04073">
    <property type="entry name" value="tRNA_edit"/>
    <property type="match status" value="1"/>
</dbReference>
<dbReference type="Gene3D" id="3.90.960.10">
    <property type="entry name" value="YbaK/aminoacyl-tRNA synthetase-associated domain"/>
    <property type="match status" value="1"/>
</dbReference>
<evidence type="ECO:0000256" key="2">
    <source>
        <dbReference type="ARBA" id="ARBA00022917"/>
    </source>
</evidence>
<comment type="similarity">
    <text evidence="1">Belongs to the PRORSD1 family.</text>
</comment>